<organism evidence="1 2">
    <name type="scientific">Taxus chinensis</name>
    <name type="common">Chinese yew</name>
    <name type="synonym">Taxus wallichiana var. chinensis</name>
    <dbReference type="NCBI Taxonomy" id="29808"/>
    <lineage>
        <taxon>Eukaryota</taxon>
        <taxon>Viridiplantae</taxon>
        <taxon>Streptophyta</taxon>
        <taxon>Embryophyta</taxon>
        <taxon>Tracheophyta</taxon>
        <taxon>Spermatophyta</taxon>
        <taxon>Pinopsida</taxon>
        <taxon>Pinidae</taxon>
        <taxon>Conifers II</taxon>
        <taxon>Cupressales</taxon>
        <taxon>Taxaceae</taxon>
        <taxon>Taxus</taxon>
    </lineage>
</organism>
<protein>
    <submittedName>
        <fullName evidence="1">Uncharacterized protein</fullName>
    </submittedName>
</protein>
<evidence type="ECO:0000313" key="1">
    <source>
        <dbReference type="EMBL" id="KAH9308654.1"/>
    </source>
</evidence>
<name>A0AA38FSA5_TAXCH</name>
<keyword evidence="2" id="KW-1185">Reference proteome</keyword>
<evidence type="ECO:0000313" key="2">
    <source>
        <dbReference type="Proteomes" id="UP000824469"/>
    </source>
</evidence>
<dbReference type="Proteomes" id="UP000824469">
    <property type="component" value="Unassembled WGS sequence"/>
</dbReference>
<comment type="caution">
    <text evidence="1">The sequence shown here is derived from an EMBL/GenBank/DDBJ whole genome shotgun (WGS) entry which is preliminary data.</text>
</comment>
<feature type="non-terminal residue" evidence="1">
    <location>
        <position position="1"/>
    </location>
</feature>
<proteinExistence type="predicted"/>
<gene>
    <name evidence="1" type="ORF">KI387_036565</name>
</gene>
<dbReference type="AlphaFoldDB" id="A0AA38FSA5"/>
<feature type="non-terminal residue" evidence="1">
    <location>
        <position position="51"/>
    </location>
</feature>
<accession>A0AA38FSA5</accession>
<reference evidence="1 2" key="1">
    <citation type="journal article" date="2021" name="Nat. Plants">
        <title>The Taxus genome provides insights into paclitaxel biosynthesis.</title>
        <authorList>
            <person name="Xiong X."/>
            <person name="Gou J."/>
            <person name="Liao Q."/>
            <person name="Li Y."/>
            <person name="Zhou Q."/>
            <person name="Bi G."/>
            <person name="Li C."/>
            <person name="Du R."/>
            <person name="Wang X."/>
            <person name="Sun T."/>
            <person name="Guo L."/>
            <person name="Liang H."/>
            <person name="Lu P."/>
            <person name="Wu Y."/>
            <person name="Zhang Z."/>
            <person name="Ro D.K."/>
            <person name="Shang Y."/>
            <person name="Huang S."/>
            <person name="Yan J."/>
        </authorList>
    </citation>
    <scope>NUCLEOTIDE SEQUENCE [LARGE SCALE GENOMIC DNA]</scope>
    <source>
        <strain evidence="1">Ta-2019</strain>
    </source>
</reference>
<dbReference type="EMBL" id="JAHRHJ020000007">
    <property type="protein sequence ID" value="KAH9308654.1"/>
    <property type="molecule type" value="Genomic_DNA"/>
</dbReference>
<sequence length="51" mass="6065">PRKGNSRPDHLSRINLREDAKIIKETMSDAQLYRLQCAPMELEDIFFFLRT</sequence>